<proteinExistence type="predicted"/>
<evidence type="ECO:0000313" key="1">
    <source>
        <dbReference type="EMBL" id="GAH65005.1"/>
    </source>
</evidence>
<dbReference type="AlphaFoldDB" id="X1I6X3"/>
<protein>
    <submittedName>
        <fullName evidence="1">Uncharacterized protein</fullName>
    </submittedName>
</protein>
<reference evidence="1" key="1">
    <citation type="journal article" date="2014" name="Front. Microbiol.">
        <title>High frequency of phylogenetically diverse reductive dehalogenase-homologous genes in deep subseafloor sedimentary metagenomes.</title>
        <authorList>
            <person name="Kawai M."/>
            <person name="Futagami T."/>
            <person name="Toyoda A."/>
            <person name="Takaki Y."/>
            <person name="Nishi S."/>
            <person name="Hori S."/>
            <person name="Arai W."/>
            <person name="Tsubouchi T."/>
            <person name="Morono Y."/>
            <person name="Uchiyama I."/>
            <person name="Ito T."/>
            <person name="Fujiyama A."/>
            <person name="Inagaki F."/>
            <person name="Takami H."/>
        </authorList>
    </citation>
    <scope>NUCLEOTIDE SEQUENCE</scope>
    <source>
        <strain evidence="1">Expedition CK06-06</strain>
    </source>
</reference>
<accession>X1I6X3</accession>
<gene>
    <name evidence="1" type="ORF">S03H2_46596</name>
</gene>
<sequence>MIFPYTVGTAVEVKIASVQKDRTSLVIVCNHATATIYVRFSKGVAIANGFPIYAYGSISLKIPEDDPTTDVWCISDTLGTQVRVYEGYGK</sequence>
<name>X1I6X3_9ZZZZ</name>
<comment type="caution">
    <text evidence="1">The sequence shown here is derived from an EMBL/GenBank/DDBJ whole genome shotgun (WGS) entry which is preliminary data.</text>
</comment>
<organism evidence="1">
    <name type="scientific">marine sediment metagenome</name>
    <dbReference type="NCBI Taxonomy" id="412755"/>
    <lineage>
        <taxon>unclassified sequences</taxon>
        <taxon>metagenomes</taxon>
        <taxon>ecological metagenomes</taxon>
    </lineage>
</organism>
<dbReference type="EMBL" id="BARU01029272">
    <property type="protein sequence ID" value="GAH65005.1"/>
    <property type="molecule type" value="Genomic_DNA"/>
</dbReference>